<dbReference type="SUPFAM" id="SSF54506">
    <property type="entry name" value="Diaminopimelate epimerase-like"/>
    <property type="match status" value="1"/>
</dbReference>
<keyword evidence="3" id="KW-1185">Reference proteome</keyword>
<dbReference type="GO" id="GO:0005737">
    <property type="term" value="C:cytoplasm"/>
    <property type="evidence" value="ECO:0007669"/>
    <property type="project" value="TreeGrafter"/>
</dbReference>
<dbReference type="EMBL" id="FWEW01001418">
    <property type="protein sequence ID" value="SLM37112.1"/>
    <property type="molecule type" value="Genomic_DNA"/>
</dbReference>
<reference evidence="3" key="1">
    <citation type="submission" date="2017-03" db="EMBL/GenBank/DDBJ databases">
        <authorList>
            <person name="Sharma R."/>
            <person name="Thines M."/>
        </authorList>
    </citation>
    <scope>NUCLEOTIDE SEQUENCE [LARGE SCALE GENOMIC DNA]</scope>
</reference>
<organism evidence="2 3">
    <name type="scientific">Lasallia pustulata</name>
    <dbReference type="NCBI Taxonomy" id="136370"/>
    <lineage>
        <taxon>Eukaryota</taxon>
        <taxon>Fungi</taxon>
        <taxon>Dikarya</taxon>
        <taxon>Ascomycota</taxon>
        <taxon>Pezizomycotina</taxon>
        <taxon>Lecanoromycetes</taxon>
        <taxon>OSLEUM clade</taxon>
        <taxon>Umbilicariomycetidae</taxon>
        <taxon>Umbilicariales</taxon>
        <taxon>Umbilicariaceae</taxon>
        <taxon>Lasallia</taxon>
    </lineage>
</organism>
<evidence type="ECO:0000256" key="1">
    <source>
        <dbReference type="PIRSR" id="PIRSR016184-1"/>
    </source>
</evidence>
<proteinExistence type="predicted"/>
<dbReference type="PIRSF" id="PIRSF016184">
    <property type="entry name" value="PhzC_PhzF"/>
    <property type="match status" value="1"/>
</dbReference>
<dbReference type="InterPro" id="IPR003719">
    <property type="entry name" value="Phenazine_PhzF-like"/>
</dbReference>
<name>A0A1W5D2C7_9LECA</name>
<dbReference type="Gene3D" id="3.10.310.10">
    <property type="entry name" value="Diaminopimelate Epimerase, Chain A, domain 1"/>
    <property type="match status" value="2"/>
</dbReference>
<evidence type="ECO:0000313" key="3">
    <source>
        <dbReference type="Proteomes" id="UP000192927"/>
    </source>
</evidence>
<dbReference type="GO" id="GO:0016853">
    <property type="term" value="F:isomerase activity"/>
    <property type="evidence" value="ECO:0007669"/>
    <property type="project" value="TreeGrafter"/>
</dbReference>
<dbReference type="AlphaFoldDB" id="A0A1W5D2C7"/>
<dbReference type="NCBIfam" id="TIGR00654">
    <property type="entry name" value="PhzF_family"/>
    <property type="match status" value="1"/>
</dbReference>
<evidence type="ECO:0000313" key="2">
    <source>
        <dbReference type="EMBL" id="SLM37112.1"/>
    </source>
</evidence>
<dbReference type="PANTHER" id="PTHR13774:SF32">
    <property type="entry name" value="ANTISENSE-ENHANCING SEQUENCE 1"/>
    <property type="match status" value="1"/>
</dbReference>
<dbReference type="PANTHER" id="PTHR13774">
    <property type="entry name" value="PHENAZINE BIOSYNTHESIS PROTEIN"/>
    <property type="match status" value="1"/>
</dbReference>
<dbReference type="Pfam" id="PF02567">
    <property type="entry name" value="PhzC-PhzF"/>
    <property type="match status" value="1"/>
</dbReference>
<sequence>MDSTSSFRFATLDVFTTKKFAGNPLAVVEVPADSGLMQEQKQLIAREFNFSETVFLHEATEDPSERKIDIFTTEEELPFAGHPTIGTACYVLAAASTSATTQAVTLLTKAGKIGVTYDSGRAVAKIPHNVHVHEARVDWAELSKTQPAHVYDSLVQHREGCSQSFPVISIVKGMTFVLVDFPSVAGYLETLQVGGPGLMPADRLLDEDWKPSFMAPYFYVVLEDKGSQSTKVRARMIVPLVGEDPATGSAACALGAHLALQAGGAGKLHSYNIEQGVEMGRSSQIGVEVKLDQTGKGVESVALSGTAVLVTEGILSM</sequence>
<accession>A0A1W5D2C7</accession>
<feature type="active site" evidence="1">
    <location>
        <position position="52"/>
    </location>
</feature>
<dbReference type="Proteomes" id="UP000192927">
    <property type="component" value="Unassembled WGS sequence"/>
</dbReference>
<protein>
    <submittedName>
        <fullName evidence="2">Phenazine biosynthesis PhzF protein</fullName>
    </submittedName>
</protein>